<feature type="region of interest" description="Disordered" evidence="10">
    <location>
        <begin position="1"/>
        <end position="20"/>
    </location>
</feature>
<keyword evidence="5 9" id="KW-0297">G-protein coupled receptor</keyword>
<feature type="transmembrane region" description="Helical" evidence="11">
    <location>
        <begin position="211"/>
        <end position="233"/>
    </location>
</feature>
<keyword evidence="7 9" id="KW-0675">Receptor</keyword>
<feature type="domain" description="G-protein coupled receptors family 1 profile" evidence="12">
    <location>
        <begin position="62"/>
        <end position="328"/>
    </location>
</feature>
<keyword evidence="8 9" id="KW-0807">Transducer</keyword>
<feature type="transmembrane region" description="Helical" evidence="11">
    <location>
        <begin position="161"/>
        <end position="185"/>
    </location>
</feature>
<accession>A0A210R039</accession>
<dbReference type="GO" id="GO:0004983">
    <property type="term" value="F:neuropeptide Y receptor activity"/>
    <property type="evidence" value="ECO:0007669"/>
    <property type="project" value="InterPro"/>
</dbReference>
<comment type="similarity">
    <text evidence="2 9">Belongs to the G-protein coupled receptor 1 family.</text>
</comment>
<evidence type="ECO:0000256" key="8">
    <source>
        <dbReference type="ARBA" id="ARBA00023224"/>
    </source>
</evidence>
<reference evidence="13 14" key="1">
    <citation type="journal article" date="2017" name="Nat. Ecol. Evol.">
        <title>Scallop genome provides insights into evolution of bilaterian karyotype and development.</title>
        <authorList>
            <person name="Wang S."/>
            <person name="Zhang J."/>
            <person name="Jiao W."/>
            <person name="Li J."/>
            <person name="Xun X."/>
            <person name="Sun Y."/>
            <person name="Guo X."/>
            <person name="Huan P."/>
            <person name="Dong B."/>
            <person name="Zhang L."/>
            <person name="Hu X."/>
            <person name="Sun X."/>
            <person name="Wang J."/>
            <person name="Zhao C."/>
            <person name="Wang Y."/>
            <person name="Wang D."/>
            <person name="Huang X."/>
            <person name="Wang R."/>
            <person name="Lv J."/>
            <person name="Li Y."/>
            <person name="Zhang Z."/>
            <person name="Liu B."/>
            <person name="Lu W."/>
            <person name="Hui Y."/>
            <person name="Liang J."/>
            <person name="Zhou Z."/>
            <person name="Hou R."/>
            <person name="Li X."/>
            <person name="Liu Y."/>
            <person name="Li H."/>
            <person name="Ning X."/>
            <person name="Lin Y."/>
            <person name="Zhao L."/>
            <person name="Xing Q."/>
            <person name="Dou J."/>
            <person name="Li Y."/>
            <person name="Mao J."/>
            <person name="Guo H."/>
            <person name="Dou H."/>
            <person name="Li T."/>
            <person name="Mu C."/>
            <person name="Jiang W."/>
            <person name="Fu Q."/>
            <person name="Fu X."/>
            <person name="Miao Y."/>
            <person name="Liu J."/>
            <person name="Yu Q."/>
            <person name="Li R."/>
            <person name="Liao H."/>
            <person name="Li X."/>
            <person name="Kong Y."/>
            <person name="Jiang Z."/>
            <person name="Chourrout D."/>
            <person name="Li R."/>
            <person name="Bao Z."/>
        </authorList>
    </citation>
    <scope>NUCLEOTIDE SEQUENCE [LARGE SCALE GENOMIC DNA]</scope>
    <source>
        <strain evidence="13 14">PY_sf001</strain>
    </source>
</reference>
<dbReference type="InterPro" id="IPR017452">
    <property type="entry name" value="GPCR_Rhodpsn_7TM"/>
</dbReference>
<dbReference type="GO" id="GO:0005886">
    <property type="term" value="C:plasma membrane"/>
    <property type="evidence" value="ECO:0007669"/>
    <property type="project" value="TreeGrafter"/>
</dbReference>
<gene>
    <name evidence="13" type="ORF">KP79_PYT08321</name>
</gene>
<dbReference type="AlphaFoldDB" id="A0A210R039"/>
<evidence type="ECO:0000256" key="7">
    <source>
        <dbReference type="ARBA" id="ARBA00023170"/>
    </source>
</evidence>
<feature type="transmembrane region" description="Helical" evidence="11">
    <location>
        <begin position="83"/>
        <end position="103"/>
    </location>
</feature>
<dbReference type="InterPro" id="IPR000276">
    <property type="entry name" value="GPCR_Rhodpsn"/>
</dbReference>
<name>A0A210R039_MIZYE</name>
<dbReference type="Proteomes" id="UP000242188">
    <property type="component" value="Unassembled WGS sequence"/>
</dbReference>
<keyword evidence="4 11" id="KW-1133">Transmembrane helix</keyword>
<comment type="caution">
    <text evidence="13">The sequence shown here is derived from an EMBL/GenBank/DDBJ whole genome shotgun (WGS) entry which is preliminary data.</text>
</comment>
<dbReference type="STRING" id="6573.A0A210R039"/>
<evidence type="ECO:0000256" key="5">
    <source>
        <dbReference type="ARBA" id="ARBA00023040"/>
    </source>
</evidence>
<dbReference type="InterPro" id="IPR000611">
    <property type="entry name" value="NPY_rcpt"/>
</dbReference>
<evidence type="ECO:0000256" key="11">
    <source>
        <dbReference type="SAM" id="Phobius"/>
    </source>
</evidence>
<keyword evidence="6 11" id="KW-0472">Membrane</keyword>
<comment type="subcellular location">
    <subcellularLocation>
        <location evidence="1">Membrane</location>
        <topology evidence="1">Multi-pass membrane protein</topology>
    </subcellularLocation>
</comment>
<evidence type="ECO:0000256" key="1">
    <source>
        <dbReference type="ARBA" id="ARBA00004141"/>
    </source>
</evidence>
<dbReference type="PANTHER" id="PTHR45695">
    <property type="entry name" value="LEUCOKININ RECEPTOR-RELATED"/>
    <property type="match status" value="1"/>
</dbReference>
<evidence type="ECO:0000256" key="4">
    <source>
        <dbReference type="ARBA" id="ARBA00022989"/>
    </source>
</evidence>
<evidence type="ECO:0000256" key="2">
    <source>
        <dbReference type="ARBA" id="ARBA00010663"/>
    </source>
</evidence>
<organism evidence="13 14">
    <name type="scientific">Mizuhopecten yessoensis</name>
    <name type="common">Japanese scallop</name>
    <name type="synonym">Patinopecten yessoensis</name>
    <dbReference type="NCBI Taxonomy" id="6573"/>
    <lineage>
        <taxon>Eukaryota</taxon>
        <taxon>Metazoa</taxon>
        <taxon>Spiralia</taxon>
        <taxon>Lophotrochozoa</taxon>
        <taxon>Mollusca</taxon>
        <taxon>Bivalvia</taxon>
        <taxon>Autobranchia</taxon>
        <taxon>Pteriomorphia</taxon>
        <taxon>Pectinida</taxon>
        <taxon>Pectinoidea</taxon>
        <taxon>Pectinidae</taxon>
        <taxon>Mizuhopecten</taxon>
    </lineage>
</organism>
<dbReference type="PRINTS" id="PR01012">
    <property type="entry name" value="NRPEPTIDEYR"/>
</dbReference>
<dbReference type="OrthoDB" id="5987936at2759"/>
<dbReference type="PROSITE" id="PS50262">
    <property type="entry name" value="G_PROTEIN_RECEP_F1_2"/>
    <property type="match status" value="1"/>
</dbReference>
<dbReference type="PROSITE" id="PS00237">
    <property type="entry name" value="G_PROTEIN_RECEP_F1_1"/>
    <property type="match status" value="1"/>
</dbReference>
<proteinExistence type="inferred from homology"/>
<feature type="transmembrane region" description="Helical" evidence="11">
    <location>
        <begin position="123"/>
        <end position="141"/>
    </location>
</feature>
<evidence type="ECO:0000256" key="9">
    <source>
        <dbReference type="RuleBase" id="RU000688"/>
    </source>
</evidence>
<feature type="transmembrane region" description="Helical" evidence="11">
    <location>
        <begin position="304"/>
        <end position="330"/>
    </location>
</feature>
<evidence type="ECO:0000256" key="10">
    <source>
        <dbReference type="SAM" id="MobiDB-lite"/>
    </source>
</evidence>
<feature type="transmembrane region" description="Helical" evidence="11">
    <location>
        <begin position="46"/>
        <end position="71"/>
    </location>
</feature>
<evidence type="ECO:0000256" key="6">
    <source>
        <dbReference type="ARBA" id="ARBA00023136"/>
    </source>
</evidence>
<keyword evidence="14" id="KW-1185">Reference proteome</keyword>
<protein>
    <submittedName>
        <fullName evidence="13">Orexin receptor type 2</fullName>
    </submittedName>
</protein>
<evidence type="ECO:0000256" key="3">
    <source>
        <dbReference type="ARBA" id="ARBA00022692"/>
    </source>
</evidence>
<evidence type="ECO:0000313" key="14">
    <source>
        <dbReference type="Proteomes" id="UP000242188"/>
    </source>
</evidence>
<dbReference type="EMBL" id="NEDP02001056">
    <property type="protein sequence ID" value="OWF54370.1"/>
    <property type="molecule type" value="Genomic_DNA"/>
</dbReference>
<dbReference type="PANTHER" id="PTHR45695:SF15">
    <property type="entry name" value="OPSIN RH2"/>
    <property type="match status" value="1"/>
</dbReference>
<feature type="transmembrane region" description="Helical" evidence="11">
    <location>
        <begin position="271"/>
        <end position="292"/>
    </location>
</feature>
<dbReference type="Pfam" id="PF00001">
    <property type="entry name" value="7tm_1"/>
    <property type="match status" value="1"/>
</dbReference>
<dbReference type="Gene3D" id="1.20.1070.10">
    <property type="entry name" value="Rhodopsin 7-helix transmembrane proteins"/>
    <property type="match status" value="1"/>
</dbReference>
<keyword evidence="3 9" id="KW-0812">Transmembrane</keyword>
<dbReference type="SUPFAM" id="SSF81321">
    <property type="entry name" value="Family A G protein-coupled receptor-like"/>
    <property type="match status" value="1"/>
</dbReference>
<dbReference type="PRINTS" id="PR00237">
    <property type="entry name" value="GPCRRHODOPSN"/>
</dbReference>
<evidence type="ECO:0000313" key="13">
    <source>
        <dbReference type="EMBL" id="OWF54370.1"/>
    </source>
</evidence>
<evidence type="ECO:0000259" key="12">
    <source>
        <dbReference type="PROSITE" id="PS50262"/>
    </source>
</evidence>
<sequence>MATSGDNLTVVQVGPNNGTGSEYDDWSPDYWHKQIQIYVFPEMYEWVFVALYIVVFSVGLGGNFIVCYAVWKTKHLRTVTNYFLVNLACADFLVIVVCLPFTLVQDIAQSWLLGLAMCKLVLYIQKVSVLVSVLTLTAISIERYMAICHPLSFRVSKYKTILVIGMVWLLSLLVAIPDLIFLTLFPDDKIPSDIGNIWLTSCRPSNEQTELIYQMFLILAYYVLPLIIMGFTYTRIAVCLWQSTQAGPATNNVATDGNAATLRNRKRTAKMLIMVVVLFFVCYLPVYLLNILRYAQALHGVPDLAISVITLTSRFLCYFNSAINPVIYNFMSEKFKKEFRVVCWCCLQLNYTRNQRSVNASRAHNHSSEDQSGMPLRSVHRHNKSAFYKDGSLEYSDSRTEMTRLKPFNHGSRVCKDSYYNGSPAHHPT</sequence>